<dbReference type="AlphaFoldDB" id="A0A1G7F8I2"/>
<name>A0A1G7F8I2_9FLAO</name>
<evidence type="ECO:0000313" key="3">
    <source>
        <dbReference type="Proteomes" id="UP000182114"/>
    </source>
</evidence>
<reference evidence="3" key="1">
    <citation type="submission" date="2016-10" db="EMBL/GenBank/DDBJ databases">
        <authorList>
            <person name="Varghese N."/>
            <person name="Submissions S."/>
        </authorList>
    </citation>
    <scope>NUCLEOTIDE SEQUENCE [LARGE SCALE GENOMIC DNA]</scope>
    <source>
        <strain evidence="3">DSM 24729</strain>
    </source>
</reference>
<dbReference type="Proteomes" id="UP000182114">
    <property type="component" value="Unassembled WGS sequence"/>
</dbReference>
<dbReference type="RefSeq" id="WP_024482580.1">
    <property type="nucleotide sequence ID" value="NZ_CANLMK010000005.1"/>
</dbReference>
<accession>A0A1G7F8I2</accession>
<feature type="signal peptide" evidence="1">
    <location>
        <begin position="1"/>
        <end position="22"/>
    </location>
</feature>
<evidence type="ECO:0000256" key="1">
    <source>
        <dbReference type="SAM" id="SignalP"/>
    </source>
</evidence>
<proteinExistence type="predicted"/>
<gene>
    <name evidence="2" type="ORF">SAMN04487992_10394</name>
</gene>
<sequence length="105" mass="12026">MLRISKNTIQFILLAFWLFALAAPTIVTFIDDDSSVLVNNMNEEEQQEQHQCKKINEVEKFIASDFSFRLYISDQRNISVNDRTTLNNSLHTAKIILPPPEGATI</sequence>
<organism evidence="2 3">
    <name type="scientific">Cellulophaga baltica</name>
    <dbReference type="NCBI Taxonomy" id="76594"/>
    <lineage>
        <taxon>Bacteria</taxon>
        <taxon>Pseudomonadati</taxon>
        <taxon>Bacteroidota</taxon>
        <taxon>Flavobacteriia</taxon>
        <taxon>Flavobacteriales</taxon>
        <taxon>Flavobacteriaceae</taxon>
        <taxon>Cellulophaga</taxon>
    </lineage>
</organism>
<dbReference type="eggNOG" id="ENOG5030S3M">
    <property type="taxonomic scope" value="Bacteria"/>
</dbReference>
<keyword evidence="3" id="KW-1185">Reference proteome</keyword>
<evidence type="ECO:0000313" key="2">
    <source>
        <dbReference type="EMBL" id="SDE72146.1"/>
    </source>
</evidence>
<dbReference type="GeneID" id="78059892"/>
<protein>
    <submittedName>
        <fullName evidence="2">Uncharacterized protein</fullName>
    </submittedName>
</protein>
<keyword evidence="1" id="KW-0732">Signal</keyword>
<feature type="chain" id="PRO_5010226997" evidence="1">
    <location>
        <begin position="23"/>
        <end position="105"/>
    </location>
</feature>
<dbReference type="EMBL" id="FNBD01000003">
    <property type="protein sequence ID" value="SDE72146.1"/>
    <property type="molecule type" value="Genomic_DNA"/>
</dbReference>